<dbReference type="HOGENOM" id="CLU_646588_0_0_3"/>
<dbReference type="EMBL" id="CP000828">
    <property type="protein sequence ID" value="ABW28895.1"/>
    <property type="molecule type" value="Genomic_DNA"/>
</dbReference>
<sequence>MRLFVDKFMPLKPYAICQLSLLSISVCLSFPSPVRSTELSLKNTYPFSQQDLTLQESLRGQTVAPTAPLDVVLAQESTAALPTALQSPLPFALDTSASPPDAPAAGSDTAASPELTFPLTTEVTETPSEPLPNHSSFSTGEFYPTRLPTPQTVPPLLTLDQIAQVPDGPNPDESAGRRPSIRTQPSTPDEAPLDLREELLTPKVIYSPSTTILTPSAYGKSWRQASVGFGFQHRTRFTNSADGAIGVGIGLGDARKYVGLDVGLTLTDLDNFDRGIISFKLHRRLPDLFAVAVGVNDAISWGPGDIDGPSPYGVVSKTFIFKENTKDLFSRMYVSAGLGTGRYRTENNVFTDDDTPGVFGSVALRIADPVNAIAEWSGQDLSLGFSLRPFREIPLIITPAITDVTGTAGDGVRFIFGVGYAITF</sequence>
<gene>
    <name evidence="2" type="ordered locus">AM1_3910</name>
</gene>
<dbReference type="eggNOG" id="ENOG502ZBSP">
    <property type="taxonomic scope" value="Bacteria"/>
</dbReference>
<reference evidence="2 3" key="1">
    <citation type="journal article" date="2008" name="Proc. Natl. Acad. Sci. U.S.A.">
        <title>Niche adaptation and genome expansion in the chlorophyll d-producing cyanobacterium Acaryochloris marina.</title>
        <authorList>
            <person name="Swingley W.D."/>
            <person name="Chen M."/>
            <person name="Cheung P.C."/>
            <person name="Conrad A.L."/>
            <person name="Dejesa L.C."/>
            <person name="Hao J."/>
            <person name="Honchak B.M."/>
            <person name="Karbach L.E."/>
            <person name="Kurdoglu A."/>
            <person name="Lahiri S."/>
            <person name="Mastrian S.D."/>
            <person name="Miyashita H."/>
            <person name="Page L."/>
            <person name="Ramakrishna P."/>
            <person name="Satoh S."/>
            <person name="Sattley W.M."/>
            <person name="Shimada Y."/>
            <person name="Taylor H.L."/>
            <person name="Tomo T."/>
            <person name="Tsuchiya T."/>
            <person name="Wang Z.T."/>
            <person name="Raymond J."/>
            <person name="Mimuro M."/>
            <person name="Blankenship R.E."/>
            <person name="Touchman J.W."/>
        </authorList>
    </citation>
    <scope>NUCLEOTIDE SEQUENCE [LARGE SCALE GENOMIC DNA]</scope>
    <source>
        <strain evidence="3">MBIC 11017</strain>
    </source>
</reference>
<organism evidence="2 3">
    <name type="scientific">Acaryochloris marina (strain MBIC 11017)</name>
    <dbReference type="NCBI Taxonomy" id="329726"/>
    <lineage>
        <taxon>Bacteria</taxon>
        <taxon>Bacillati</taxon>
        <taxon>Cyanobacteriota</taxon>
        <taxon>Cyanophyceae</taxon>
        <taxon>Acaryochloridales</taxon>
        <taxon>Acaryochloridaceae</taxon>
        <taxon>Acaryochloris</taxon>
    </lineage>
</organism>
<feature type="region of interest" description="Disordered" evidence="1">
    <location>
        <begin position="91"/>
        <end position="113"/>
    </location>
</feature>
<feature type="region of interest" description="Disordered" evidence="1">
    <location>
        <begin position="162"/>
        <end position="194"/>
    </location>
</feature>
<accession>B0C875</accession>
<keyword evidence="3" id="KW-1185">Reference proteome</keyword>
<name>B0C875_ACAM1</name>
<dbReference type="KEGG" id="amr:AM1_3910"/>
<dbReference type="Proteomes" id="UP000000268">
    <property type="component" value="Chromosome"/>
</dbReference>
<dbReference type="STRING" id="329726.AM1_3910"/>
<feature type="compositionally biased region" description="Low complexity" evidence="1">
    <location>
        <begin position="94"/>
        <end position="113"/>
    </location>
</feature>
<dbReference type="AlphaFoldDB" id="B0C875"/>
<evidence type="ECO:0000313" key="2">
    <source>
        <dbReference type="EMBL" id="ABW28895.1"/>
    </source>
</evidence>
<proteinExistence type="predicted"/>
<evidence type="ECO:0000313" key="3">
    <source>
        <dbReference type="Proteomes" id="UP000000268"/>
    </source>
</evidence>
<evidence type="ECO:0000256" key="1">
    <source>
        <dbReference type="SAM" id="MobiDB-lite"/>
    </source>
</evidence>
<protein>
    <submittedName>
        <fullName evidence="2">Uncharacterized protein</fullName>
    </submittedName>
</protein>
<dbReference type="OrthoDB" id="557970at2"/>